<reference evidence="2" key="2">
    <citation type="journal article" date="2015" name="Data Brief">
        <title>Shoot transcriptome of the giant reed, Arundo donax.</title>
        <authorList>
            <person name="Barrero R.A."/>
            <person name="Guerrero F.D."/>
            <person name="Moolhuijzen P."/>
            <person name="Goolsby J.A."/>
            <person name="Tidwell J."/>
            <person name="Bellgard S.E."/>
            <person name="Bellgard M.I."/>
        </authorList>
    </citation>
    <scope>NUCLEOTIDE SEQUENCE</scope>
    <source>
        <tissue evidence="2">Shoot tissue taken approximately 20 cm above the soil surface</tissue>
    </source>
</reference>
<evidence type="ECO:0000313" key="2">
    <source>
        <dbReference type="EMBL" id="JAD68915.1"/>
    </source>
</evidence>
<dbReference type="AlphaFoldDB" id="A0A0A9C681"/>
<feature type="region of interest" description="Disordered" evidence="1">
    <location>
        <begin position="36"/>
        <end position="58"/>
    </location>
</feature>
<sequence>MALYSLSLKVEDDCALSSVDDIAAAVHRIVEAIEHEEAPEHGGNDRAEIRDGCNSECM</sequence>
<dbReference type="EMBL" id="GBRH01228980">
    <property type="protein sequence ID" value="JAD68915.1"/>
    <property type="molecule type" value="Transcribed_RNA"/>
</dbReference>
<accession>A0A0A9C681</accession>
<evidence type="ECO:0000256" key="1">
    <source>
        <dbReference type="SAM" id="MobiDB-lite"/>
    </source>
</evidence>
<reference evidence="2" key="1">
    <citation type="submission" date="2014-09" db="EMBL/GenBank/DDBJ databases">
        <authorList>
            <person name="Magalhaes I.L.F."/>
            <person name="Oliveira U."/>
            <person name="Santos F.R."/>
            <person name="Vidigal T.H.D.A."/>
            <person name="Brescovit A.D."/>
            <person name="Santos A.J."/>
        </authorList>
    </citation>
    <scope>NUCLEOTIDE SEQUENCE</scope>
    <source>
        <tissue evidence="2">Shoot tissue taken approximately 20 cm above the soil surface</tissue>
    </source>
</reference>
<organism evidence="2">
    <name type="scientific">Arundo donax</name>
    <name type="common">Giant reed</name>
    <name type="synonym">Donax arundinaceus</name>
    <dbReference type="NCBI Taxonomy" id="35708"/>
    <lineage>
        <taxon>Eukaryota</taxon>
        <taxon>Viridiplantae</taxon>
        <taxon>Streptophyta</taxon>
        <taxon>Embryophyta</taxon>
        <taxon>Tracheophyta</taxon>
        <taxon>Spermatophyta</taxon>
        <taxon>Magnoliopsida</taxon>
        <taxon>Liliopsida</taxon>
        <taxon>Poales</taxon>
        <taxon>Poaceae</taxon>
        <taxon>PACMAD clade</taxon>
        <taxon>Arundinoideae</taxon>
        <taxon>Arundineae</taxon>
        <taxon>Arundo</taxon>
    </lineage>
</organism>
<protein>
    <submittedName>
        <fullName evidence="2">Uncharacterized protein</fullName>
    </submittedName>
</protein>
<proteinExistence type="predicted"/>
<name>A0A0A9C681_ARUDO</name>